<feature type="domain" description="Doublecortin" evidence="1">
    <location>
        <begin position="23"/>
        <end position="92"/>
    </location>
</feature>
<dbReference type="PANTHER" id="PTHR23004">
    <property type="entry name" value="DOUBLECORTIN DOMAIN CONTAINING 2"/>
    <property type="match status" value="1"/>
</dbReference>
<organism evidence="2 3">
    <name type="scientific">Enterobius vermicularis</name>
    <name type="common">Human pinworm</name>
    <dbReference type="NCBI Taxonomy" id="51028"/>
    <lineage>
        <taxon>Eukaryota</taxon>
        <taxon>Metazoa</taxon>
        <taxon>Ecdysozoa</taxon>
        <taxon>Nematoda</taxon>
        <taxon>Chromadorea</taxon>
        <taxon>Rhabditida</taxon>
        <taxon>Spirurina</taxon>
        <taxon>Oxyuridomorpha</taxon>
        <taxon>Oxyuroidea</taxon>
        <taxon>Oxyuridae</taxon>
        <taxon>Enterobius</taxon>
    </lineage>
</organism>
<gene>
    <name evidence="2" type="ORF">EVEC_LOCUS5766</name>
</gene>
<dbReference type="Proteomes" id="UP000274131">
    <property type="component" value="Unassembled WGS sequence"/>
</dbReference>
<dbReference type="OrthoDB" id="1738954at2759"/>
<keyword evidence="3" id="KW-1185">Reference proteome</keyword>
<dbReference type="Pfam" id="PF03607">
    <property type="entry name" value="DCX"/>
    <property type="match status" value="1"/>
</dbReference>
<evidence type="ECO:0000259" key="1">
    <source>
        <dbReference type="PROSITE" id="PS50309"/>
    </source>
</evidence>
<protein>
    <recommendedName>
        <fullName evidence="1">Doublecortin domain-containing protein</fullName>
    </recommendedName>
</protein>
<dbReference type="SUPFAM" id="SSF89837">
    <property type="entry name" value="Doublecortin (DC)"/>
    <property type="match status" value="1"/>
</dbReference>
<dbReference type="GO" id="GO:0005874">
    <property type="term" value="C:microtubule"/>
    <property type="evidence" value="ECO:0007669"/>
    <property type="project" value="TreeGrafter"/>
</dbReference>
<dbReference type="Gene3D" id="3.10.20.230">
    <property type="entry name" value="Doublecortin domain"/>
    <property type="match status" value="1"/>
</dbReference>
<evidence type="ECO:0000313" key="3">
    <source>
        <dbReference type="Proteomes" id="UP000274131"/>
    </source>
</evidence>
<dbReference type="PANTHER" id="PTHR23004:SF11">
    <property type="entry name" value="PROTEIN RPI-1"/>
    <property type="match status" value="1"/>
</dbReference>
<dbReference type="SMART" id="SM00537">
    <property type="entry name" value="DCX"/>
    <property type="match status" value="1"/>
</dbReference>
<accession>A0A3P6HGG3</accession>
<dbReference type="InterPro" id="IPR003533">
    <property type="entry name" value="Doublecortin_dom"/>
</dbReference>
<proteinExistence type="predicted"/>
<sequence>MPSTSGIRRTNQISKTLSPIVSKRILIYRNGDAFHKGLKVAVNTKHVHSVQSLLDVVNEKIGLPNGAKKLYTLSGQLVKTMDGIEDGKVLFSMITFDYLFFFSVLTYRNFTLQKSYCLILVQSYTKKKQFFSKKTYCRFFQRYLLSSPRKLQILEFDFTLLKSWARYSKTENKRKLLKIHNLAKKFYQSKTFFSA</sequence>
<dbReference type="STRING" id="51028.A0A3P6HGG3"/>
<dbReference type="GO" id="GO:0005815">
    <property type="term" value="C:microtubule organizing center"/>
    <property type="evidence" value="ECO:0007669"/>
    <property type="project" value="TreeGrafter"/>
</dbReference>
<evidence type="ECO:0000313" key="2">
    <source>
        <dbReference type="EMBL" id="VDD91015.1"/>
    </source>
</evidence>
<dbReference type="EMBL" id="UXUI01008262">
    <property type="protein sequence ID" value="VDD91015.1"/>
    <property type="molecule type" value="Genomic_DNA"/>
</dbReference>
<dbReference type="AlphaFoldDB" id="A0A3P6HGG3"/>
<dbReference type="InterPro" id="IPR036572">
    <property type="entry name" value="Doublecortin_dom_sf"/>
</dbReference>
<reference evidence="2 3" key="1">
    <citation type="submission" date="2018-10" db="EMBL/GenBank/DDBJ databases">
        <authorList>
            <consortium name="Pathogen Informatics"/>
        </authorList>
    </citation>
    <scope>NUCLEOTIDE SEQUENCE [LARGE SCALE GENOMIC DNA]</scope>
</reference>
<dbReference type="CDD" id="cd01617">
    <property type="entry name" value="DCX"/>
    <property type="match status" value="1"/>
</dbReference>
<name>A0A3P6HGG3_ENTVE</name>
<dbReference type="PROSITE" id="PS50309">
    <property type="entry name" value="DC"/>
    <property type="match status" value="1"/>
</dbReference>
<dbReference type="GO" id="GO:0035556">
    <property type="term" value="P:intracellular signal transduction"/>
    <property type="evidence" value="ECO:0007669"/>
    <property type="project" value="InterPro"/>
</dbReference>